<evidence type="ECO:0000313" key="6">
    <source>
        <dbReference type="Proteomes" id="UP000274033"/>
    </source>
</evidence>
<dbReference type="NCBIfam" id="TIGR00254">
    <property type="entry name" value="GGDEF"/>
    <property type="match status" value="1"/>
</dbReference>
<dbReference type="RefSeq" id="WP_124763857.1">
    <property type="nucleotide sequence ID" value="NZ_JAFBDY010000004.1"/>
</dbReference>
<dbReference type="InterPro" id="IPR052155">
    <property type="entry name" value="Biofilm_reg_signaling"/>
</dbReference>
<evidence type="ECO:0000259" key="4">
    <source>
        <dbReference type="PROSITE" id="PS50887"/>
    </source>
</evidence>
<dbReference type="InterPro" id="IPR000700">
    <property type="entry name" value="PAS-assoc_C"/>
</dbReference>
<gene>
    <name evidence="5" type="ORF">EBB45_07495</name>
</gene>
<dbReference type="SMART" id="SM00086">
    <property type="entry name" value="PAC"/>
    <property type="match status" value="2"/>
</dbReference>
<dbReference type="Gene3D" id="3.30.70.270">
    <property type="match status" value="1"/>
</dbReference>
<feature type="domain" description="EAL" evidence="3">
    <location>
        <begin position="666"/>
        <end position="920"/>
    </location>
</feature>
<dbReference type="InterPro" id="IPR013767">
    <property type="entry name" value="PAS_fold"/>
</dbReference>
<dbReference type="Gene3D" id="3.20.20.450">
    <property type="entry name" value="EAL domain"/>
    <property type="match status" value="1"/>
</dbReference>
<evidence type="ECO:0000259" key="3">
    <source>
        <dbReference type="PROSITE" id="PS50883"/>
    </source>
</evidence>
<organism evidence="5 6">
    <name type="scientific">Lysinibacillus composti</name>
    <dbReference type="NCBI Taxonomy" id="720633"/>
    <lineage>
        <taxon>Bacteria</taxon>
        <taxon>Bacillati</taxon>
        <taxon>Bacillota</taxon>
        <taxon>Bacilli</taxon>
        <taxon>Bacillales</taxon>
        <taxon>Bacillaceae</taxon>
        <taxon>Lysinibacillus</taxon>
    </lineage>
</organism>
<name>A0A3N9UGH0_9BACI</name>
<dbReference type="InterPro" id="IPR029787">
    <property type="entry name" value="Nucleotide_cyclase"/>
</dbReference>
<dbReference type="PROSITE" id="PS50887">
    <property type="entry name" value="GGDEF"/>
    <property type="match status" value="1"/>
</dbReference>
<dbReference type="InterPro" id="IPR001610">
    <property type="entry name" value="PAC"/>
</dbReference>
<feature type="domain" description="GGDEF" evidence="4">
    <location>
        <begin position="523"/>
        <end position="657"/>
    </location>
</feature>
<protein>
    <submittedName>
        <fullName evidence="5">EAL domain-containing protein</fullName>
    </submittedName>
</protein>
<dbReference type="Pfam" id="PF00989">
    <property type="entry name" value="PAS"/>
    <property type="match status" value="1"/>
</dbReference>
<dbReference type="InterPro" id="IPR043128">
    <property type="entry name" value="Rev_trsase/Diguanyl_cyclase"/>
</dbReference>
<dbReference type="PROSITE" id="PS50113">
    <property type="entry name" value="PAC"/>
    <property type="match status" value="1"/>
</dbReference>
<dbReference type="InterPro" id="IPR035965">
    <property type="entry name" value="PAS-like_dom_sf"/>
</dbReference>
<dbReference type="SUPFAM" id="SSF55073">
    <property type="entry name" value="Nucleotide cyclase"/>
    <property type="match status" value="1"/>
</dbReference>
<evidence type="ECO:0000259" key="2">
    <source>
        <dbReference type="PROSITE" id="PS50113"/>
    </source>
</evidence>
<reference evidence="5 6" key="1">
    <citation type="journal article" date="2013" name="J. Microbiol.">
        <title>Lysinibacillus chungkukjangi sp. nov., isolated from Chungkukjang, Korean fermented soybean food.</title>
        <authorList>
            <person name="Kim S.J."/>
            <person name="Jang Y.H."/>
            <person name="Hamada M."/>
            <person name="Ahn J.H."/>
            <person name="Weon H.Y."/>
            <person name="Suzuki K."/>
            <person name="Whang K.S."/>
            <person name="Kwon S.W."/>
        </authorList>
    </citation>
    <scope>NUCLEOTIDE SEQUENCE [LARGE SCALE GENOMIC DNA]</scope>
    <source>
        <strain evidence="5 6">MCCC 1A12701</strain>
    </source>
</reference>
<dbReference type="InterPro" id="IPR013656">
    <property type="entry name" value="PAS_4"/>
</dbReference>
<dbReference type="AlphaFoldDB" id="A0A3N9UGH0"/>
<feature type="domain" description="PAS" evidence="1">
    <location>
        <begin position="369"/>
        <end position="439"/>
    </location>
</feature>
<dbReference type="Pfam" id="PF13426">
    <property type="entry name" value="PAS_9"/>
    <property type="match status" value="1"/>
</dbReference>
<evidence type="ECO:0000259" key="1">
    <source>
        <dbReference type="PROSITE" id="PS50112"/>
    </source>
</evidence>
<dbReference type="FunFam" id="3.30.70.270:FF:000001">
    <property type="entry name" value="Diguanylate cyclase domain protein"/>
    <property type="match status" value="1"/>
</dbReference>
<dbReference type="EMBL" id="RRCT01000005">
    <property type="protein sequence ID" value="RQW75200.1"/>
    <property type="molecule type" value="Genomic_DNA"/>
</dbReference>
<dbReference type="PANTHER" id="PTHR44757">
    <property type="entry name" value="DIGUANYLATE CYCLASE DGCP"/>
    <property type="match status" value="1"/>
</dbReference>
<proteinExistence type="predicted"/>
<dbReference type="CDD" id="cd00130">
    <property type="entry name" value="PAS"/>
    <property type="match status" value="3"/>
</dbReference>
<dbReference type="InterPro" id="IPR001633">
    <property type="entry name" value="EAL_dom"/>
</dbReference>
<dbReference type="PROSITE" id="PS50112">
    <property type="entry name" value="PAS"/>
    <property type="match status" value="3"/>
</dbReference>
<dbReference type="Proteomes" id="UP000274033">
    <property type="component" value="Unassembled WGS sequence"/>
</dbReference>
<dbReference type="PANTHER" id="PTHR44757:SF2">
    <property type="entry name" value="BIOFILM ARCHITECTURE MAINTENANCE PROTEIN MBAA"/>
    <property type="match status" value="1"/>
</dbReference>
<dbReference type="InterPro" id="IPR000160">
    <property type="entry name" value="GGDEF_dom"/>
</dbReference>
<dbReference type="NCBIfam" id="TIGR00229">
    <property type="entry name" value="sensory_box"/>
    <property type="match status" value="2"/>
</dbReference>
<sequence>MKLITNYNNDELFFNLFCNLADCILVINNIGEIVYLNPTAERFFSISAIDFVGRNINLLINRFDNVKADHLIVIKNNNNQQLSINLRIHSLPFGQEVYDVILIKKAVEDKKMDDEHLTRLIKEIEDIELAINESSNVSVTDGNGVITMVNKNFCNMTKYSEEEVIGKTHRILNSGFHPNEFFHEMWDTIKSGKVWRGEIQNKSKDGALYWHDTTIVPFLDDEGKAYKYVSFRNDITKRVKMEQALQINFMDTIENLQNGIFKMKKDANGKLVYTMAAGKLMNKIGTTKERLQNQTPFDVFPEEMAKMKHYHYEKAFKEGKRVNYEIELQGKLIYVDVTPIKHKGVVTEIVGSVLDVSELRTTQRELQVNQEQYQSLFKYSHDYIVVFDVNGNIIDINPKTKELFGISNELKQNLTIEDILQYENLGYIKSYLKNATQGEMQYFELEIIQNEEKLCLNMTLLPIVIDGNIKGIYFIGKDITENKRVQETNAYLAHHDELTKLLNRRGMDQILCESLIGAEETNSQLAILMIDLDRFKFINDSLGHLIGDQLLAQIASRLLETIDGTNFFAARMGGDEFMVLCPKLESNSELVLLAETIGRNLAKPYYIEEHELFITASIGISIYPPSGTTVIELMKRADIALYQSKELGRNTYQIYDESMRRKSEQLFFLERDLRKAILKSEFIAHFQPRVNALTGETISAEALIRWEHPVMGLISPGDFIPLAEETGLIIPLGKWMKRKVCEQLVAWRKAGIPLIPISVNISSQRFLQKGFAKDLQNLLDEFQLEGKWLEIEITENSIMKNEEYILQTLRDLKELGVKIYIDDFGTGYSSFNYLKTFNIDGIKIDRSFIQNISSKSENASITTAMIKMAQHLKMDVIAEGVETKEELMYLLEQNCYHIQGYYFGKPCSIEEFEAQFLFQKS</sequence>
<dbReference type="SMART" id="SM00091">
    <property type="entry name" value="PAS"/>
    <property type="match status" value="3"/>
</dbReference>
<dbReference type="FunFam" id="3.20.20.450:FF:000001">
    <property type="entry name" value="Cyclic di-GMP phosphodiesterase yahA"/>
    <property type="match status" value="1"/>
</dbReference>
<dbReference type="Pfam" id="PF00563">
    <property type="entry name" value="EAL"/>
    <property type="match status" value="1"/>
</dbReference>
<dbReference type="Pfam" id="PF00990">
    <property type="entry name" value="GGDEF"/>
    <property type="match status" value="1"/>
</dbReference>
<feature type="domain" description="PAS" evidence="1">
    <location>
        <begin position="9"/>
        <end position="55"/>
    </location>
</feature>
<dbReference type="Pfam" id="PF08448">
    <property type="entry name" value="PAS_4"/>
    <property type="match status" value="1"/>
</dbReference>
<dbReference type="SUPFAM" id="SSF55785">
    <property type="entry name" value="PYP-like sensor domain (PAS domain)"/>
    <property type="match status" value="4"/>
</dbReference>
<feature type="domain" description="PAC" evidence="2">
    <location>
        <begin position="195"/>
        <end position="247"/>
    </location>
</feature>
<accession>A0A3N9UGH0</accession>
<dbReference type="InterPro" id="IPR035919">
    <property type="entry name" value="EAL_sf"/>
</dbReference>
<keyword evidence="6" id="KW-1185">Reference proteome</keyword>
<comment type="caution">
    <text evidence="5">The sequence shown here is derived from an EMBL/GenBank/DDBJ whole genome shotgun (WGS) entry which is preliminary data.</text>
</comment>
<dbReference type="SUPFAM" id="SSF141868">
    <property type="entry name" value="EAL domain-like"/>
    <property type="match status" value="1"/>
</dbReference>
<dbReference type="GO" id="GO:0006355">
    <property type="term" value="P:regulation of DNA-templated transcription"/>
    <property type="evidence" value="ECO:0007669"/>
    <property type="project" value="InterPro"/>
</dbReference>
<dbReference type="PROSITE" id="PS50883">
    <property type="entry name" value="EAL"/>
    <property type="match status" value="1"/>
</dbReference>
<dbReference type="SMART" id="SM00267">
    <property type="entry name" value="GGDEF"/>
    <property type="match status" value="1"/>
</dbReference>
<dbReference type="SMART" id="SM00052">
    <property type="entry name" value="EAL"/>
    <property type="match status" value="1"/>
</dbReference>
<evidence type="ECO:0000313" key="5">
    <source>
        <dbReference type="EMBL" id="RQW75200.1"/>
    </source>
</evidence>
<feature type="domain" description="PAS" evidence="1">
    <location>
        <begin position="113"/>
        <end position="180"/>
    </location>
</feature>
<dbReference type="CDD" id="cd01949">
    <property type="entry name" value="GGDEF"/>
    <property type="match status" value="1"/>
</dbReference>
<dbReference type="CDD" id="cd01948">
    <property type="entry name" value="EAL"/>
    <property type="match status" value="1"/>
</dbReference>
<dbReference type="Gene3D" id="3.30.450.20">
    <property type="entry name" value="PAS domain"/>
    <property type="match status" value="4"/>
</dbReference>
<dbReference type="InterPro" id="IPR000014">
    <property type="entry name" value="PAS"/>
</dbReference>
<dbReference type="OrthoDB" id="9759607at2"/>